<keyword evidence="1" id="KW-0732">Signal</keyword>
<dbReference type="RefSeq" id="WP_239040970.1">
    <property type="nucleotide sequence ID" value="NZ_BAAAEY010000010.1"/>
</dbReference>
<accession>A0ABY1S214</accession>
<reference evidence="2 3" key="1">
    <citation type="submission" date="2017-05" db="EMBL/GenBank/DDBJ databases">
        <authorList>
            <person name="Varghese N."/>
            <person name="Submissions S."/>
        </authorList>
    </citation>
    <scope>NUCLEOTIDE SEQUENCE [LARGE SCALE GENOMIC DNA]</scope>
    <source>
        <strain evidence="2 3">CGMCC 1.7287</strain>
    </source>
</reference>
<protein>
    <submittedName>
        <fullName evidence="2">Sensory transduction regulator</fullName>
    </submittedName>
</protein>
<dbReference type="CDD" id="cd17511">
    <property type="entry name" value="YbjN_AmyR-like"/>
    <property type="match status" value="1"/>
</dbReference>
<feature type="chain" id="PRO_5045581749" evidence="1">
    <location>
        <begin position="21"/>
        <end position="152"/>
    </location>
</feature>
<evidence type="ECO:0000313" key="3">
    <source>
        <dbReference type="Proteomes" id="UP001159257"/>
    </source>
</evidence>
<dbReference type="EMBL" id="FXWV01000010">
    <property type="protein sequence ID" value="SMR75534.1"/>
    <property type="molecule type" value="Genomic_DNA"/>
</dbReference>
<dbReference type="Proteomes" id="UP001159257">
    <property type="component" value="Unassembled WGS sequence"/>
</dbReference>
<evidence type="ECO:0000313" key="2">
    <source>
        <dbReference type="EMBL" id="SMR75534.1"/>
    </source>
</evidence>
<comment type="caution">
    <text evidence="2">The sequence shown here is derived from an EMBL/GenBank/DDBJ whole genome shotgun (WGS) entry which is preliminary data.</text>
</comment>
<feature type="signal peptide" evidence="1">
    <location>
        <begin position="1"/>
        <end position="20"/>
    </location>
</feature>
<keyword evidence="3" id="KW-1185">Reference proteome</keyword>
<dbReference type="Pfam" id="PF10722">
    <property type="entry name" value="YbjN"/>
    <property type="match status" value="1"/>
</dbReference>
<evidence type="ECO:0000256" key="1">
    <source>
        <dbReference type="SAM" id="SignalP"/>
    </source>
</evidence>
<gene>
    <name evidence="2" type="ORF">SAMN04487964_11071</name>
</gene>
<sequence>MKAIPTMLLAAGLSVTSVQAAPLIDATDPEKLVQLVRGFGSATLEKDDYGDPLITGRINGSKYGIYFYGCNDSRNCNDVQFSAAWSGYNVSMSRINEWNQTKRYGKAYLDSDGDPNIEMVVNLKYGVSRENFDDTIDWWMLTMKEFEQHIDN</sequence>
<organism evidence="2 3">
    <name type="scientific">Marinobacterium sediminicola</name>
    <dbReference type="NCBI Taxonomy" id="518898"/>
    <lineage>
        <taxon>Bacteria</taxon>
        <taxon>Pseudomonadati</taxon>
        <taxon>Pseudomonadota</taxon>
        <taxon>Gammaproteobacteria</taxon>
        <taxon>Oceanospirillales</taxon>
        <taxon>Oceanospirillaceae</taxon>
        <taxon>Marinobacterium</taxon>
    </lineage>
</organism>
<proteinExistence type="predicted"/>
<name>A0ABY1S214_9GAMM</name>
<dbReference type="InterPro" id="IPR019660">
    <property type="entry name" value="Put_sensory_transdc_reg_YbjN"/>
</dbReference>